<evidence type="ECO:0000313" key="3">
    <source>
        <dbReference type="Proteomes" id="UP000503222"/>
    </source>
</evidence>
<dbReference type="Gene3D" id="3.20.20.450">
    <property type="entry name" value="EAL domain"/>
    <property type="match status" value="1"/>
</dbReference>
<reference evidence="2 3" key="1">
    <citation type="submission" date="2020-03" db="EMBL/GenBank/DDBJ databases">
        <title>Sphingomonas sp. nov., isolated from fish.</title>
        <authorList>
            <person name="Hyun D.-W."/>
            <person name="Bae J.-W."/>
        </authorList>
    </citation>
    <scope>NUCLEOTIDE SEQUENCE [LARGE SCALE GENOMIC DNA]</scope>
    <source>
        <strain evidence="2 3">HDW15B</strain>
    </source>
</reference>
<dbReference type="PANTHER" id="PTHR33121">
    <property type="entry name" value="CYCLIC DI-GMP PHOSPHODIESTERASE PDEF"/>
    <property type="match status" value="1"/>
</dbReference>
<protein>
    <submittedName>
        <fullName evidence="2">EAL domain-containing protein</fullName>
    </submittedName>
</protein>
<dbReference type="CDD" id="cd01948">
    <property type="entry name" value="EAL"/>
    <property type="match status" value="1"/>
</dbReference>
<dbReference type="KEGG" id="spii:G7077_08120"/>
<dbReference type="PANTHER" id="PTHR33121:SF79">
    <property type="entry name" value="CYCLIC DI-GMP PHOSPHODIESTERASE PDED-RELATED"/>
    <property type="match status" value="1"/>
</dbReference>
<dbReference type="InterPro" id="IPR001633">
    <property type="entry name" value="EAL_dom"/>
</dbReference>
<organism evidence="2 3">
    <name type="scientific">Sphingomonas piscis</name>
    <dbReference type="NCBI Taxonomy" id="2714943"/>
    <lineage>
        <taxon>Bacteria</taxon>
        <taxon>Pseudomonadati</taxon>
        <taxon>Pseudomonadota</taxon>
        <taxon>Alphaproteobacteria</taxon>
        <taxon>Sphingomonadales</taxon>
        <taxon>Sphingomonadaceae</taxon>
        <taxon>Sphingomonas</taxon>
    </lineage>
</organism>
<accession>A0A6G7YTF2</accession>
<dbReference type="InterPro" id="IPR035919">
    <property type="entry name" value="EAL_sf"/>
</dbReference>
<dbReference type="GO" id="GO:0071111">
    <property type="term" value="F:cyclic-guanylate-specific phosphodiesterase activity"/>
    <property type="evidence" value="ECO:0007669"/>
    <property type="project" value="InterPro"/>
</dbReference>
<dbReference type="AlphaFoldDB" id="A0A6G7YTF2"/>
<evidence type="ECO:0000259" key="1">
    <source>
        <dbReference type="PROSITE" id="PS50883"/>
    </source>
</evidence>
<sequence>MRQDGRRRSTHPLGPGDAFPIPPDRFIPVAEEAGLIPQVAARVLELLVQDAKHILMLSPLCHFAVNFAAADLHRTNIFEEVSALVESSGIRFTSLVIEATERSLVEVERASESMQRLRAAGIKVAIDDFGTGYSSLAYLAQLEVDFLKIDKLFVQSLGTDSATSHVALRIIDMANDLSLSIVAEGVETKEQEQSLKELGVGHAQGYLYGRPMVLDDLLDDLRRQRAAAKCRGQSQL</sequence>
<dbReference type="SMART" id="SM00052">
    <property type="entry name" value="EAL"/>
    <property type="match status" value="1"/>
</dbReference>
<dbReference type="Pfam" id="PF00563">
    <property type="entry name" value="EAL"/>
    <property type="match status" value="1"/>
</dbReference>
<dbReference type="InterPro" id="IPR050706">
    <property type="entry name" value="Cyclic-di-GMP_PDE-like"/>
</dbReference>
<dbReference type="SUPFAM" id="SSF141868">
    <property type="entry name" value="EAL domain-like"/>
    <property type="match status" value="1"/>
</dbReference>
<dbReference type="EMBL" id="CP049869">
    <property type="protein sequence ID" value="QIK80020.1"/>
    <property type="molecule type" value="Genomic_DNA"/>
</dbReference>
<gene>
    <name evidence="2" type="ORF">G7077_08120</name>
</gene>
<evidence type="ECO:0000313" key="2">
    <source>
        <dbReference type="EMBL" id="QIK80020.1"/>
    </source>
</evidence>
<dbReference type="PROSITE" id="PS50883">
    <property type="entry name" value="EAL"/>
    <property type="match status" value="1"/>
</dbReference>
<name>A0A6G7YTF2_9SPHN</name>
<feature type="domain" description="EAL" evidence="1">
    <location>
        <begin position="1"/>
        <end position="225"/>
    </location>
</feature>
<keyword evidence="3" id="KW-1185">Reference proteome</keyword>
<proteinExistence type="predicted"/>
<dbReference type="Proteomes" id="UP000503222">
    <property type="component" value="Chromosome"/>
</dbReference>